<keyword evidence="2" id="KW-1185">Reference proteome</keyword>
<dbReference type="Proteomes" id="UP000250140">
    <property type="component" value="Unassembled WGS sequence"/>
</dbReference>
<dbReference type="EMBL" id="KV751066">
    <property type="protein sequence ID" value="OCL01772.1"/>
    <property type="molecule type" value="Genomic_DNA"/>
</dbReference>
<accession>A0A8E2JLR9</accession>
<name>A0A8E2JLR9_9PEZI</name>
<evidence type="ECO:0000313" key="2">
    <source>
        <dbReference type="Proteomes" id="UP000250140"/>
    </source>
</evidence>
<protein>
    <submittedName>
        <fullName evidence="1">Uncharacterized protein</fullName>
    </submittedName>
</protein>
<organism evidence="1 2">
    <name type="scientific">Glonium stellatum</name>
    <dbReference type="NCBI Taxonomy" id="574774"/>
    <lineage>
        <taxon>Eukaryota</taxon>
        <taxon>Fungi</taxon>
        <taxon>Dikarya</taxon>
        <taxon>Ascomycota</taxon>
        <taxon>Pezizomycotina</taxon>
        <taxon>Dothideomycetes</taxon>
        <taxon>Pleosporomycetidae</taxon>
        <taxon>Gloniales</taxon>
        <taxon>Gloniaceae</taxon>
        <taxon>Glonium</taxon>
    </lineage>
</organism>
<evidence type="ECO:0000313" key="1">
    <source>
        <dbReference type="EMBL" id="OCL01772.1"/>
    </source>
</evidence>
<gene>
    <name evidence="1" type="ORF">AOQ84DRAFT_383381</name>
</gene>
<sequence length="111" mass="12827">MTFVLKGLTLDSTKDLFEKKVSHGSYVNCNMEATKQSILELESLESLSNSELLDWARQMLIHSHHPRANQSSKWMETVEPPYIEPMWTLYIYFHRGSAALRSRPSLVRTKG</sequence>
<reference evidence="1 2" key="1">
    <citation type="journal article" date="2016" name="Nat. Commun.">
        <title>Ectomycorrhizal ecology is imprinted in the genome of the dominant symbiotic fungus Cenococcum geophilum.</title>
        <authorList>
            <consortium name="DOE Joint Genome Institute"/>
            <person name="Peter M."/>
            <person name="Kohler A."/>
            <person name="Ohm R.A."/>
            <person name="Kuo A."/>
            <person name="Krutzmann J."/>
            <person name="Morin E."/>
            <person name="Arend M."/>
            <person name="Barry K.W."/>
            <person name="Binder M."/>
            <person name="Choi C."/>
            <person name="Clum A."/>
            <person name="Copeland A."/>
            <person name="Grisel N."/>
            <person name="Haridas S."/>
            <person name="Kipfer T."/>
            <person name="LaButti K."/>
            <person name="Lindquist E."/>
            <person name="Lipzen A."/>
            <person name="Maire R."/>
            <person name="Meier B."/>
            <person name="Mihaltcheva S."/>
            <person name="Molinier V."/>
            <person name="Murat C."/>
            <person name="Poggeler S."/>
            <person name="Quandt C.A."/>
            <person name="Sperisen C."/>
            <person name="Tritt A."/>
            <person name="Tisserant E."/>
            <person name="Crous P.W."/>
            <person name="Henrissat B."/>
            <person name="Nehls U."/>
            <person name="Egli S."/>
            <person name="Spatafora J.W."/>
            <person name="Grigoriev I.V."/>
            <person name="Martin F.M."/>
        </authorList>
    </citation>
    <scope>NUCLEOTIDE SEQUENCE [LARGE SCALE GENOMIC DNA]</scope>
    <source>
        <strain evidence="1 2">CBS 207.34</strain>
    </source>
</reference>
<dbReference type="AlphaFoldDB" id="A0A8E2JLR9"/>
<proteinExistence type="predicted"/>